<comment type="caution">
    <text evidence="1">The sequence shown here is derived from an EMBL/GenBank/DDBJ whole genome shotgun (WGS) entry which is preliminary data.</text>
</comment>
<dbReference type="Proteomes" id="UP001163603">
    <property type="component" value="Chromosome 15"/>
</dbReference>
<accession>A0ACC0WZ87</accession>
<reference evidence="2" key="1">
    <citation type="journal article" date="2023" name="G3 (Bethesda)">
        <title>Genome assembly and association tests identify interacting loci associated with vigor, precocity, and sex in interspecific pistachio rootstocks.</title>
        <authorList>
            <person name="Palmer W."/>
            <person name="Jacygrad E."/>
            <person name="Sagayaradj S."/>
            <person name="Cavanaugh K."/>
            <person name="Han R."/>
            <person name="Bertier L."/>
            <person name="Beede B."/>
            <person name="Kafkas S."/>
            <person name="Golino D."/>
            <person name="Preece J."/>
            <person name="Michelmore R."/>
        </authorList>
    </citation>
    <scope>NUCLEOTIDE SEQUENCE [LARGE SCALE GENOMIC DNA]</scope>
</reference>
<evidence type="ECO:0000313" key="1">
    <source>
        <dbReference type="EMBL" id="KAJ0006732.1"/>
    </source>
</evidence>
<proteinExistence type="predicted"/>
<dbReference type="EMBL" id="CM047750">
    <property type="protein sequence ID" value="KAJ0006732.1"/>
    <property type="molecule type" value="Genomic_DNA"/>
</dbReference>
<name>A0ACC0WZ87_9ROSI</name>
<gene>
    <name evidence="1" type="ORF">Pint_29576</name>
</gene>
<protein>
    <submittedName>
        <fullName evidence="1">Uncharacterized protein</fullName>
    </submittedName>
</protein>
<keyword evidence="2" id="KW-1185">Reference proteome</keyword>
<evidence type="ECO:0000313" key="2">
    <source>
        <dbReference type="Proteomes" id="UP001163603"/>
    </source>
</evidence>
<sequence length="212" mass="23972">MFPLLLLFLATLVATSQAQGDHIHLLLPQSDARKYDIPSLSCPSWHLAMETNNTVGFETVPKECENYVEQYMSGDQYKKDSAVIIDLALRYARNLKLDGDGKDIWVFDIDETTLSNLPYYAKHGYGTEPTDTTSMKEWFEESDAPALPASLKLYNELLRLELKVAFLTGRSESLKDATEINLKKSGYTKWEKLILKGSESPSKLSNVEIQIK</sequence>
<organism evidence="1 2">
    <name type="scientific">Pistacia integerrima</name>
    <dbReference type="NCBI Taxonomy" id="434235"/>
    <lineage>
        <taxon>Eukaryota</taxon>
        <taxon>Viridiplantae</taxon>
        <taxon>Streptophyta</taxon>
        <taxon>Embryophyta</taxon>
        <taxon>Tracheophyta</taxon>
        <taxon>Spermatophyta</taxon>
        <taxon>Magnoliopsida</taxon>
        <taxon>eudicotyledons</taxon>
        <taxon>Gunneridae</taxon>
        <taxon>Pentapetalae</taxon>
        <taxon>rosids</taxon>
        <taxon>malvids</taxon>
        <taxon>Sapindales</taxon>
        <taxon>Anacardiaceae</taxon>
        <taxon>Pistacia</taxon>
    </lineage>
</organism>